<evidence type="ECO:0000313" key="2">
    <source>
        <dbReference type="Proteomes" id="UP000324800"/>
    </source>
</evidence>
<proteinExistence type="predicted"/>
<accession>A0A5J4V575</accession>
<feature type="non-terminal residue" evidence="1">
    <location>
        <position position="1392"/>
    </location>
</feature>
<organism evidence="1 2">
    <name type="scientific">Streblomastix strix</name>
    <dbReference type="NCBI Taxonomy" id="222440"/>
    <lineage>
        <taxon>Eukaryota</taxon>
        <taxon>Metamonada</taxon>
        <taxon>Preaxostyla</taxon>
        <taxon>Oxymonadida</taxon>
        <taxon>Streblomastigidae</taxon>
        <taxon>Streblomastix</taxon>
    </lineage>
</organism>
<sequence length="1392" mass="153257">FTGCTSQQGHGGGLYAIVKDPDSKVLIEDNSILLDCKCINGKGGGAYIEGLNQSLIEINKVTIENCTCDYGGGIFCDINSSSSLQITNSNLFKGCNSTMAGGGLYATCDGSNTQMNISGFTLFDTCSSDGRGGGSYLQVQNNASIVLNKVSYSGCNAVNGGGIYGDYDKANRFILTSTISFFNCSVKERGGGMYVNFTDDPETNFLVGSLASFYMNNATLYGRDIFVYCNSFNYLEVTRRILFDVFSHGIDDNNSIYGTEFWNSTQLSRNPEVDYDLIKRYITHFADTLYISNVNQTGNDEEQCGTKGSACSSFTYATTKVQTPEWRPQTIMVRDENTPDVVHTYVVVESMQILEPLTSEADEVIIRGVRNDEVSAVPVGYHSKVEFGEEGQIICSDLAKWQQEEGNEFMDVNGVDQKFTFEQLEFVLPEKIDGKSLILVKGNPSDSGHGREVEVLIQNCLISQQPNLTNGVQSILFKSEPYLSSKEKVIFNNVVANASSAADGIKLNNGSLIEINYEPEIILQENYLQFKNCFFKYVRSEISAWNITETPGEINSQVPLGAGSVITIRGSTSVQLPFHFVDCSFENCEMNMNVKITEKNQLGIGGAVGIFVKNAYVELEHFRFIDCIGTITFTNLSLSTVNSENEDKITSEQTFLPYETVKEYIFDQKSQIPISNGLKNPNFQIQHSGAVYIGTAGNNAEGRFEGKKKIVNNYKNQNDTREDFTPVIDAVHKPIIKLSQCVIKKCKTQIVNSGRGIRVIQSGGVIVHTDRIGAKIDLKSSIFDSCISTVSQINSPSNIANISSPFEPLWDREQRLDRDGGGLVVSHGTSRPYIKGSGVQFINCTAALWDIYENSKSPGQMNAEGMQMKKILLKDDMREQNQINNKKLVIKEKTKPYIRPVIFFQPSAEDISHLFLRQNSGNKVSLNVVLKKGRFSSKIVSLQEGSKLSLKGEGESLSSIMQKESSQHLFTLQDSQLDASEMRAELWGASASLIQCNGFGRSIISGLRVSGCNSEFGISKGAAFEVTLGELVLMNVKVERITMIQNENERNSDNNEKNKMIGMIIMKENAKLLRLEKCIISNININMEDGGSAILSNGGLNSRLEIKDCNFIQESNALWNGSAIHIIPAAPGSSIDVDGGVLTGLIAGTNQQGGAVYIDMRIYDVAVQFRRCVFYNNVAQKGGTNVFIKYVNSTQRVNHDSFLGCHACTSSSVDQEKSFQYTIGNDNEVFIDERDMLHSSWIPETNNAGVWYIGNEDEDHKYNPGVKCGIPTNPCPSFTTIAQLLTQYPTDKVETIQFCEGSFISPIITIPANQSSSINIVGYGSSVTEISAQSINNNDLIQGQGEQSVIIERIHMTLSNNSPQSGFVNVYRFNAALVLSEVRVSELAVSDP</sequence>
<feature type="non-terminal residue" evidence="1">
    <location>
        <position position="1"/>
    </location>
</feature>
<dbReference type="EMBL" id="SNRW01009612">
    <property type="protein sequence ID" value="KAA6377737.1"/>
    <property type="molecule type" value="Genomic_DNA"/>
</dbReference>
<dbReference type="Proteomes" id="UP000324800">
    <property type="component" value="Unassembled WGS sequence"/>
</dbReference>
<reference evidence="1 2" key="1">
    <citation type="submission" date="2019-03" db="EMBL/GenBank/DDBJ databases">
        <title>Single cell metagenomics reveals metabolic interactions within the superorganism composed of flagellate Streblomastix strix and complex community of Bacteroidetes bacteria on its surface.</title>
        <authorList>
            <person name="Treitli S.C."/>
            <person name="Kolisko M."/>
            <person name="Husnik F."/>
            <person name="Keeling P."/>
            <person name="Hampl V."/>
        </authorList>
    </citation>
    <scope>NUCLEOTIDE SEQUENCE [LARGE SCALE GENOMIC DNA]</scope>
    <source>
        <strain evidence="1">ST1C</strain>
    </source>
</reference>
<name>A0A5J4V575_9EUKA</name>
<comment type="caution">
    <text evidence="1">The sequence shown here is derived from an EMBL/GenBank/DDBJ whole genome shotgun (WGS) entry which is preliminary data.</text>
</comment>
<protein>
    <submittedName>
        <fullName evidence="1">Uncharacterized protein</fullName>
    </submittedName>
</protein>
<evidence type="ECO:0000313" key="1">
    <source>
        <dbReference type="EMBL" id="KAA6377737.1"/>
    </source>
</evidence>
<gene>
    <name evidence="1" type="ORF">EZS28_026736</name>
</gene>